<feature type="signal peptide" evidence="1">
    <location>
        <begin position="1"/>
        <end position="23"/>
    </location>
</feature>
<proteinExistence type="predicted"/>
<dbReference type="Proteomes" id="UP000294155">
    <property type="component" value="Unassembled WGS sequence"/>
</dbReference>
<evidence type="ECO:0000313" key="2">
    <source>
        <dbReference type="EMBL" id="RYU84274.1"/>
    </source>
</evidence>
<accession>A0A4Q5LFT9</accession>
<keyword evidence="3" id="KW-1185">Reference proteome</keyword>
<evidence type="ECO:0000313" key="3">
    <source>
        <dbReference type="Proteomes" id="UP000294155"/>
    </source>
</evidence>
<dbReference type="OrthoDB" id="873639at2"/>
<protein>
    <recommendedName>
        <fullName evidence="4">Outer membrane protein beta-barrel domain-containing protein</fullName>
    </recommendedName>
</protein>
<gene>
    <name evidence="2" type="ORF">EWM57_00860</name>
</gene>
<reference evidence="2 3" key="1">
    <citation type="submission" date="2019-02" db="EMBL/GenBank/DDBJ databases">
        <title>Bacterial novel species isolated from soil.</title>
        <authorList>
            <person name="Jung H.-Y."/>
        </authorList>
    </citation>
    <scope>NUCLEOTIDE SEQUENCE [LARGE SCALE GENOMIC DNA]</scope>
    <source>
        <strain evidence="2 3">1-3-3-3</strain>
    </source>
</reference>
<evidence type="ECO:0008006" key="4">
    <source>
        <dbReference type="Google" id="ProtNLM"/>
    </source>
</evidence>
<comment type="caution">
    <text evidence="2">The sequence shown here is derived from an EMBL/GenBank/DDBJ whole genome shotgun (WGS) entry which is preliminary data.</text>
</comment>
<dbReference type="AlphaFoldDB" id="A0A4Q5LFT9"/>
<dbReference type="EMBL" id="SEWE01000002">
    <property type="protein sequence ID" value="RYU84274.1"/>
    <property type="molecule type" value="Genomic_DNA"/>
</dbReference>
<keyword evidence="1" id="KW-0732">Signal</keyword>
<dbReference type="RefSeq" id="WP_129919241.1">
    <property type="nucleotide sequence ID" value="NZ_SEWE01000002.1"/>
</dbReference>
<name>A0A4Q5LFT9_9BACT</name>
<sequence length="237" mass="26140">MNHKLWLTGLLACGGLTSLSARAQSTTPAEAAPKWQFYFEAGPKLTSIKINEGGASAAYPKPSYDYERDVKPQMRNTVSSFADVKGFHALSRRLVLSSTVGLDMQHLNFKTGIREEFAGGGFTSYTRTHVSRLLTRARVDFGLHYQFNLGEKGHLLPGVALGQMINLSKNGYGYTFVQPGLYFTNDRLLFSLTAATTAYNVLIPEASTFASTYNAQQVTGNFEFRVREVQLGIGARF</sequence>
<organism evidence="2 3">
    <name type="scientific">Hymenobacter persicinus</name>
    <dbReference type="NCBI Taxonomy" id="2025506"/>
    <lineage>
        <taxon>Bacteria</taxon>
        <taxon>Pseudomonadati</taxon>
        <taxon>Bacteroidota</taxon>
        <taxon>Cytophagia</taxon>
        <taxon>Cytophagales</taxon>
        <taxon>Hymenobacteraceae</taxon>
        <taxon>Hymenobacter</taxon>
    </lineage>
</organism>
<feature type="chain" id="PRO_5020325713" description="Outer membrane protein beta-barrel domain-containing protein" evidence="1">
    <location>
        <begin position="24"/>
        <end position="237"/>
    </location>
</feature>
<evidence type="ECO:0000256" key="1">
    <source>
        <dbReference type="SAM" id="SignalP"/>
    </source>
</evidence>